<comment type="caution">
    <text evidence="2">The sequence shown here is derived from an EMBL/GenBank/DDBJ whole genome shotgun (WGS) entry which is preliminary data.</text>
</comment>
<sequence length="192" mass="21724">MPGPSPIVKTRLKGALHARFLAEQEARGMSESELLRLALQKLFEVQDQIPTHADLASSTRRTPVASCSEELNLERKTVWMPAFLMRAATERAMGKGTSFSRWIGALVQSHLTRRPVLTETELLALEASTRELAAIGRNINQIARVLNEAYFQTERIRLDKLNELSRRITQTREAIGALVRASRNSWRTDECR</sequence>
<organism evidence="2 3">
    <name type="scientific">Massilia cellulosiltytica</name>
    <dbReference type="NCBI Taxonomy" id="2683234"/>
    <lineage>
        <taxon>Bacteria</taxon>
        <taxon>Pseudomonadati</taxon>
        <taxon>Pseudomonadota</taxon>
        <taxon>Betaproteobacteria</taxon>
        <taxon>Burkholderiales</taxon>
        <taxon>Oxalobacteraceae</taxon>
        <taxon>Telluria group</taxon>
        <taxon>Massilia</taxon>
    </lineage>
</organism>
<feature type="domain" description="Bacterial mobilisation" evidence="1">
    <location>
        <begin position="130"/>
        <end position="165"/>
    </location>
</feature>
<evidence type="ECO:0000313" key="2">
    <source>
        <dbReference type="EMBL" id="MVW64455.1"/>
    </source>
</evidence>
<keyword evidence="3" id="KW-1185">Reference proteome</keyword>
<evidence type="ECO:0000259" key="1">
    <source>
        <dbReference type="Pfam" id="PF05713"/>
    </source>
</evidence>
<gene>
    <name evidence="2" type="primary">mobC</name>
    <name evidence="2" type="ORF">GPY61_31515</name>
</gene>
<dbReference type="EMBL" id="WSES01000016">
    <property type="protein sequence ID" value="MVW64455.1"/>
    <property type="molecule type" value="Genomic_DNA"/>
</dbReference>
<dbReference type="InterPro" id="IPR008687">
    <property type="entry name" value="MobC"/>
</dbReference>
<reference evidence="2 3" key="1">
    <citation type="submission" date="2019-12" db="EMBL/GenBank/DDBJ databases">
        <authorList>
            <person name="Li C."/>
            <person name="Zhao J."/>
        </authorList>
    </citation>
    <scope>NUCLEOTIDE SEQUENCE [LARGE SCALE GENOMIC DNA]</scope>
    <source>
        <strain evidence="2 3">NEAU-DD11</strain>
    </source>
</reference>
<dbReference type="Pfam" id="PF05713">
    <property type="entry name" value="MobC"/>
    <property type="match status" value="1"/>
</dbReference>
<dbReference type="AlphaFoldDB" id="A0A7X3G6A1"/>
<protein>
    <submittedName>
        <fullName evidence="2">Plasmid mobilization relaxosome protein MobC</fullName>
    </submittedName>
</protein>
<proteinExistence type="predicted"/>
<dbReference type="Proteomes" id="UP000443353">
    <property type="component" value="Unassembled WGS sequence"/>
</dbReference>
<name>A0A7X3G6A1_9BURK</name>
<accession>A0A7X3G6A1</accession>
<evidence type="ECO:0000313" key="3">
    <source>
        <dbReference type="Proteomes" id="UP000443353"/>
    </source>
</evidence>